<accession>A0A3G6JEM4</accession>
<sequence>MAFDGKALNRLYDWWQVNGNPDIHYWLTYDGCLTFFRKGQLPSIARIEYRKNGTCVLSYDAKDDPFTDQERQELEKFVRANNAKFNN</sequence>
<name>A0A3G6JEM4_LACDL</name>
<dbReference type="EMBL" id="CP031023">
    <property type="protein sequence ID" value="AZA16439.1"/>
    <property type="molecule type" value="Genomic_DNA"/>
</dbReference>
<gene>
    <name evidence="1" type="ORF">DQL93_08045</name>
</gene>
<organism evidence="1">
    <name type="scientific">Lactobacillus delbrueckii subsp. lactis</name>
    <dbReference type="NCBI Taxonomy" id="29397"/>
    <lineage>
        <taxon>Bacteria</taxon>
        <taxon>Bacillati</taxon>
        <taxon>Bacillota</taxon>
        <taxon>Bacilli</taxon>
        <taxon>Lactobacillales</taxon>
        <taxon>Lactobacillaceae</taxon>
        <taxon>Lactobacillus</taxon>
    </lineage>
</organism>
<dbReference type="AlphaFoldDB" id="A0A3G6JEM4"/>
<proteinExistence type="predicted"/>
<reference evidence="1" key="1">
    <citation type="submission" date="2018-07" db="EMBL/GenBank/DDBJ databases">
        <authorList>
            <person name="Somerville V."/>
        </authorList>
    </citation>
    <scope>NUCLEOTIDE SEQUENCE</scope>
    <source>
        <strain evidence="1">NWC_2_2</strain>
    </source>
</reference>
<protein>
    <submittedName>
        <fullName evidence="1">Uncharacterized protein</fullName>
    </submittedName>
</protein>
<evidence type="ECO:0000313" key="1">
    <source>
        <dbReference type="EMBL" id="AZA16439.1"/>
    </source>
</evidence>